<feature type="domain" description="Carrier" evidence="9">
    <location>
        <begin position="7056"/>
        <end position="7132"/>
    </location>
</feature>
<dbReference type="PROSITE" id="PS00455">
    <property type="entry name" value="AMP_BINDING"/>
    <property type="match status" value="5"/>
</dbReference>
<feature type="transmembrane region" description="Helical" evidence="8">
    <location>
        <begin position="7754"/>
        <end position="7780"/>
    </location>
</feature>
<dbReference type="NCBIfam" id="NF003417">
    <property type="entry name" value="PRK04813.1"/>
    <property type="match status" value="5"/>
</dbReference>
<keyword evidence="4" id="KW-0436">Ligase</keyword>
<dbReference type="InterPro" id="IPR020845">
    <property type="entry name" value="AMP-binding_CS"/>
</dbReference>
<evidence type="ECO:0000256" key="7">
    <source>
        <dbReference type="SAM" id="MobiDB-lite"/>
    </source>
</evidence>
<feature type="transmembrane region" description="Helical" evidence="8">
    <location>
        <begin position="7692"/>
        <end position="7714"/>
    </location>
</feature>
<feature type="domain" description="Carrier" evidence="9">
    <location>
        <begin position="2312"/>
        <end position="2388"/>
    </location>
</feature>
<keyword evidence="5" id="KW-0413">Isomerase</keyword>
<dbReference type="GO" id="GO:0016853">
    <property type="term" value="F:isomerase activity"/>
    <property type="evidence" value="ECO:0007669"/>
    <property type="project" value="UniProtKB-KW"/>
</dbReference>
<dbReference type="InterPro" id="IPR001242">
    <property type="entry name" value="Condensation_dom"/>
</dbReference>
<feature type="domain" description="Carrier" evidence="9">
    <location>
        <begin position="3388"/>
        <end position="3464"/>
    </location>
</feature>
<dbReference type="InterPro" id="IPR023213">
    <property type="entry name" value="CAT-like_dom_sf"/>
</dbReference>
<dbReference type="Pfam" id="PF00501">
    <property type="entry name" value="AMP-binding"/>
    <property type="match status" value="5"/>
</dbReference>
<dbReference type="FunFam" id="3.40.50.12780:FF:000014">
    <property type="entry name" value="Nonribosomal peptide synthetase 1"/>
    <property type="match status" value="5"/>
</dbReference>
<keyword evidence="8" id="KW-1133">Transmembrane helix</keyword>
<proteinExistence type="inferred from homology"/>
<dbReference type="InterPro" id="IPR045851">
    <property type="entry name" value="AMP-bd_C_sf"/>
</dbReference>
<dbReference type="Proteomes" id="UP000582016">
    <property type="component" value="Unassembled WGS sequence"/>
</dbReference>
<evidence type="ECO:0000256" key="6">
    <source>
        <dbReference type="ARBA" id="ARBA00029454"/>
    </source>
</evidence>
<evidence type="ECO:0000256" key="3">
    <source>
        <dbReference type="ARBA" id="ARBA00022553"/>
    </source>
</evidence>
<dbReference type="Gene3D" id="3.30.559.10">
    <property type="entry name" value="Chloramphenicol acetyltransferase-like domain"/>
    <property type="match status" value="9"/>
</dbReference>
<name>A0A8H5NHN2_9HYPO</name>
<evidence type="ECO:0000313" key="11">
    <source>
        <dbReference type="Proteomes" id="UP000582016"/>
    </source>
</evidence>
<dbReference type="FunFam" id="3.40.50.980:FF:000001">
    <property type="entry name" value="Non-ribosomal peptide synthetase"/>
    <property type="match status" value="2"/>
</dbReference>
<dbReference type="InterPro" id="IPR042099">
    <property type="entry name" value="ANL_N_sf"/>
</dbReference>
<dbReference type="EMBL" id="JAAOAQ010000137">
    <property type="protein sequence ID" value="KAF5565088.1"/>
    <property type="molecule type" value="Genomic_DNA"/>
</dbReference>
<dbReference type="CDD" id="cd19534">
    <property type="entry name" value="E_NRPS"/>
    <property type="match status" value="3"/>
</dbReference>
<dbReference type="Pfam" id="PF00550">
    <property type="entry name" value="PP-binding"/>
    <property type="match status" value="6"/>
</dbReference>
<dbReference type="NCBIfam" id="TIGR01733">
    <property type="entry name" value="AA-adenyl-dom"/>
    <property type="match status" value="5"/>
</dbReference>
<dbReference type="PROSITE" id="PS00012">
    <property type="entry name" value="PHOSPHOPANTETHEINE"/>
    <property type="match status" value="1"/>
</dbReference>
<dbReference type="FunFam" id="3.30.559.30:FF:000003">
    <property type="entry name" value="Nonribosomal peptide synthase SidD"/>
    <property type="match status" value="2"/>
</dbReference>
<dbReference type="GO" id="GO:0016874">
    <property type="term" value="F:ligase activity"/>
    <property type="evidence" value="ECO:0007669"/>
    <property type="project" value="UniProtKB-KW"/>
</dbReference>
<keyword evidence="2" id="KW-0596">Phosphopantetheine</keyword>
<dbReference type="FunFam" id="3.30.300.30:FF:000015">
    <property type="entry name" value="Nonribosomal peptide synthase SidD"/>
    <property type="match status" value="5"/>
</dbReference>
<keyword evidence="8" id="KW-0812">Transmembrane</keyword>
<dbReference type="OrthoDB" id="416786at2759"/>
<dbReference type="PROSITE" id="PS50075">
    <property type="entry name" value="CARRIER"/>
    <property type="match status" value="6"/>
</dbReference>
<comment type="pathway">
    <text evidence="1">Secondary metabolite biosynthesis.</text>
</comment>
<dbReference type="FunFam" id="3.30.559.30:FF:000002">
    <property type="entry name" value="Nonribosomal peptide synthase Pes1"/>
    <property type="match status" value="3"/>
</dbReference>
<evidence type="ECO:0000256" key="2">
    <source>
        <dbReference type="ARBA" id="ARBA00022450"/>
    </source>
</evidence>
<dbReference type="GO" id="GO:0019748">
    <property type="term" value="P:secondary metabolic process"/>
    <property type="evidence" value="ECO:0007669"/>
    <property type="project" value="UniProtKB-ARBA"/>
</dbReference>
<accession>A0A8H5NHN2</accession>
<organism evidence="10 11">
    <name type="scientific">Fusarium phyllophilum</name>
    <dbReference type="NCBI Taxonomy" id="47803"/>
    <lineage>
        <taxon>Eukaryota</taxon>
        <taxon>Fungi</taxon>
        <taxon>Dikarya</taxon>
        <taxon>Ascomycota</taxon>
        <taxon>Pezizomycotina</taxon>
        <taxon>Sordariomycetes</taxon>
        <taxon>Hypocreomycetidae</taxon>
        <taxon>Hypocreales</taxon>
        <taxon>Nectriaceae</taxon>
        <taxon>Fusarium</taxon>
        <taxon>Fusarium fujikuroi species complex</taxon>
    </lineage>
</organism>
<evidence type="ECO:0000256" key="4">
    <source>
        <dbReference type="ARBA" id="ARBA00022598"/>
    </source>
</evidence>
<evidence type="ECO:0000256" key="1">
    <source>
        <dbReference type="ARBA" id="ARBA00005179"/>
    </source>
</evidence>
<dbReference type="InterPro" id="IPR006162">
    <property type="entry name" value="Ppantetheine_attach_site"/>
</dbReference>
<dbReference type="GO" id="GO:0031177">
    <property type="term" value="F:phosphopantetheine binding"/>
    <property type="evidence" value="ECO:0007669"/>
    <property type="project" value="InterPro"/>
</dbReference>
<feature type="domain" description="Carrier" evidence="9">
    <location>
        <begin position="4928"/>
        <end position="5004"/>
    </location>
</feature>
<dbReference type="InterPro" id="IPR010071">
    <property type="entry name" value="AA_adenyl_dom"/>
</dbReference>
<feature type="transmembrane region" description="Helical" evidence="8">
    <location>
        <begin position="7660"/>
        <end position="7680"/>
    </location>
</feature>
<dbReference type="FunFam" id="3.30.559.30:FF:000005">
    <property type="entry name" value="Nonribosomal peptide synthase Pes1"/>
    <property type="match status" value="2"/>
</dbReference>
<dbReference type="InterPro" id="IPR036736">
    <property type="entry name" value="ACP-like_sf"/>
</dbReference>
<evidence type="ECO:0000313" key="10">
    <source>
        <dbReference type="EMBL" id="KAF5565088.1"/>
    </source>
</evidence>
<protein>
    <submittedName>
        <fullName evidence="10">Non-ribosomal peptide synthetase</fullName>
    </submittedName>
</protein>
<dbReference type="InterPro" id="IPR009081">
    <property type="entry name" value="PP-bd_ACP"/>
</dbReference>
<comment type="caution">
    <text evidence="10">The sequence shown here is derived from an EMBL/GenBank/DDBJ whole genome shotgun (WGS) entry which is preliminary data.</text>
</comment>
<dbReference type="InterPro" id="IPR020806">
    <property type="entry name" value="PKS_PP-bd"/>
</dbReference>
<evidence type="ECO:0000256" key="8">
    <source>
        <dbReference type="SAM" id="Phobius"/>
    </source>
</evidence>
<dbReference type="SMART" id="SM00823">
    <property type="entry name" value="PKS_PP"/>
    <property type="match status" value="2"/>
</dbReference>
<dbReference type="CDD" id="cd05918">
    <property type="entry name" value="A_NRPS_SidN3_like"/>
    <property type="match status" value="5"/>
</dbReference>
<feature type="region of interest" description="Disordered" evidence="7">
    <location>
        <begin position="7008"/>
        <end position="7028"/>
    </location>
</feature>
<dbReference type="Pfam" id="PF00668">
    <property type="entry name" value="Condensation"/>
    <property type="match status" value="9"/>
</dbReference>
<feature type="domain" description="Carrier" evidence="9">
    <location>
        <begin position="6012"/>
        <end position="6088"/>
    </location>
</feature>
<evidence type="ECO:0000256" key="5">
    <source>
        <dbReference type="ARBA" id="ARBA00023235"/>
    </source>
</evidence>
<dbReference type="InterPro" id="IPR000873">
    <property type="entry name" value="AMP-dep_synth/lig_dom"/>
</dbReference>
<dbReference type="CDD" id="cd19542">
    <property type="entry name" value="CT_NRPS-like"/>
    <property type="match status" value="4"/>
</dbReference>
<dbReference type="CDD" id="cd19545">
    <property type="entry name" value="FUM14_C_NRPS-like"/>
    <property type="match status" value="2"/>
</dbReference>
<keyword evidence="11" id="KW-1185">Reference proteome</keyword>
<dbReference type="Gene3D" id="3.30.559.30">
    <property type="entry name" value="Nonribosomal peptide synthetase, condensation domain"/>
    <property type="match status" value="9"/>
</dbReference>
<dbReference type="SUPFAM" id="SSF47336">
    <property type="entry name" value="ACP-like"/>
    <property type="match status" value="6"/>
</dbReference>
<feature type="domain" description="Carrier" evidence="9">
    <location>
        <begin position="774"/>
        <end position="850"/>
    </location>
</feature>
<dbReference type="SUPFAM" id="SSF56801">
    <property type="entry name" value="Acetyl-CoA synthetase-like"/>
    <property type="match status" value="5"/>
</dbReference>
<dbReference type="PANTHER" id="PTHR45398">
    <property type="match status" value="1"/>
</dbReference>
<reference evidence="10 11" key="1">
    <citation type="submission" date="2020-05" db="EMBL/GenBank/DDBJ databases">
        <title>Identification and distribution of gene clusters putatively required for synthesis of sphingolipid metabolism inhibitors in phylogenetically diverse species of the filamentous fungus Fusarium.</title>
        <authorList>
            <person name="Kim H.-S."/>
            <person name="Busman M."/>
            <person name="Brown D.W."/>
            <person name="Divon H."/>
            <person name="Uhlig S."/>
            <person name="Proctor R.H."/>
        </authorList>
    </citation>
    <scope>NUCLEOTIDE SEQUENCE [LARGE SCALE GENOMIC DNA]</scope>
    <source>
        <strain evidence="10 11">NRRL 13617</strain>
    </source>
</reference>
<keyword evidence="8" id="KW-0472">Membrane</keyword>
<dbReference type="FunFam" id="1.10.1200.10:FF:000005">
    <property type="entry name" value="Nonribosomal peptide synthetase 1"/>
    <property type="match status" value="2"/>
</dbReference>
<dbReference type="Gene3D" id="3.40.50.12780">
    <property type="entry name" value="N-terminal domain of ligase-like"/>
    <property type="match status" value="5"/>
</dbReference>
<dbReference type="FunFam" id="3.30.559.10:FF:000016">
    <property type="entry name" value="Nonribosomal peptide synthase Pes1"/>
    <property type="match status" value="3"/>
</dbReference>
<dbReference type="Gene3D" id="1.10.1200.10">
    <property type="entry name" value="ACP-like"/>
    <property type="match status" value="6"/>
</dbReference>
<gene>
    <name evidence="10" type="ORF">FPHYL_4412</name>
</gene>
<evidence type="ECO:0000259" key="9">
    <source>
        <dbReference type="PROSITE" id="PS50075"/>
    </source>
</evidence>
<sequence>MAPTVSCGCVRTADQSVPDLKPTIFPQFDLSETGSEHLEYASRIYHVAPDDLRDTCTALWAAWAILLGCFTGLDDVCFGFDSEHIVTETSGHAERMRQAVHFRLPANQRVKEILTGRFSSLVLTRDDKAETLFNTILSIQSFDYGASKDIRNFSSWCKIRLTVDPVTLRTLLTWDPSFMGRDQAENVSSTFDKIFGEIMKHPETLLSQISLFSERDERQVLAWNSNPMRNVHKCIHQAVSMQGALRPDAEAVCAWDGSLPYQQVLSLADRLAFRLQASGVGPEVFVPICFDKSKWVVVSMLAVLKAGGIFVPLDPSQPLLRLQSLAQKVEARTILCSPQHQRMLESVAPELIPVDDRLFTELPEQSDEIDCGSWRNGAYMIFTSGTTGEPKGALIQHGALMSSALAHGPAMMMDSSTRSFQFAASTFDVSITEILTCMILGGCVCIPSEDARLNAVEEAITELRANWALLTPTFVKFINPANVPVLKTLVTGGEAMTQAVIRSWSHINLINCYGPAETSVVSHVHRGMVQGTNPLNIGHQVGINCWIVDRDNHDRLMPVGAVGELVIESHTLAREYYKEPEKTREAFIEDPAWAKNQPSRTGPRRMYKTGDLVKYNHDGTFHIAGRKDAQIKFHGQRIELGEIEHHINASASINHGMVVLPREGFCNGRLLAIVQLCDALSEDLVPNGQPYKLIDGDLEGIAQEKIAEAKHLLGERLPSYMIPSMWLAVEFIPRLQSGKLDRKQTGEWVDGMSEALYRQLNPATAVTQLPEDLKCESKIELELHKIWTYVLNLKLEQLGLSQSFLSVGGDSISAMQVMSECKKRGLGLAVSHIINCKSISALALQVKDIESPALLHEMVEEPFDLSPIQKLYFTRPNYDQGHYNQSFLLRTSQHIHEADLRKAMETLISRHSMLRARFRQDVSGEWQQRITKDVASSYRLRALEMASQEDVDDLLVDSQTCLDPVQGPLVAADLINREAEGQLLFVVAHHLVIDLVSWRIILQELEEILLRPKAVHDADRPLPFQVWCKMQSEHAEEQTPDQVLPIQGIPDGDTEYWGMTDTPNIYGQMVRQGFEIGPDQTSLLVSKCHDALRTEIPDVLMAAMVYSFGQIFTDRPIPAIFAEGHGREVWDASIDLSNVVGWFTTIYPVFAGSDSQSSLIDTVKMIKDARRKVPDNGRPYFASRWLTKEGQEAFSRHWPLEITFNYLGQYQQLEREGALFTPESNIAGEIREAIQGADVGPLTACISLFEVSAVIVKGSLRFSFGFNQNMKHKPQIREWISCCEQSLGEVIASLASMAPEPTLSDFPLLSLTYDRLRVFTEEKLPEAGITDVDLVQDAFPCSPMQSGLLVSTTRENAAYAAYTLHEVKSKSGETVEVEKLIAAWKRMVQYHPILRTIFLESVTLEDSIYDQVVLKEVEVPCNVSESGTDEDAIAVLKVPTNHGVNASRLLHHFHVCKTKSGNIFCRLDISHVIMDGTSLSILFRDLALAYQGLLKAEIGPSYRDYITALQSQPVQPGIDYWKTYLAGIEPCLFPVLDDGEIAEVKELRHLRVRFDELSELQSLCERQGVTIVNAIYAAWAVTLRLYTSSDQVCFGYLTSARDLPIEGIRDTVGPIINMVTCRVNVDNTTNLGDIMKSVQRDYLGSLEYRHTPLAQVHHALQLSDAVLFNTALSYRKLPPTPQTDLVFEECCPTYDPDEYNVSVNIEAGEHDMAIDLMYWSDTLSDGQAANVASVFTKALGNILQHCDQPIAQLDHLDSRHRDQISQWNQRIPDAIEICVHDLFKQQVALRPDCPAIVSWDGGFTYAELDVASDKLAHHIASFGVGLETFVVVCFDKSVFAIVSILAILKAGGICVPLDPAHPEAAHRLRVDDTGATIALVSPSLVAKLSSIVKTVVAVDADLLQTISMAIEPILPEVKPANACFVIYTSGSTGRPKGVVLEHRGVASNAMYSGPRLGYGLDSRVLQFASYTFDNSLAEIFSTISLGGCICVPSDHERLNDLAGAINRYSVTLADITPTVACFLEPSEVPTLETLALGGEAVTAKCVGIWRDFVSLRCCYGPSECSVNSTFSGDIAQPGKANNIGRAIGSVAWVVDATDHNLLVPIGCVGELLIDGPIVSRGYLNLPDKMAQSFVPPPACIEGITENGRRDRKLYKTGDLVRYNSDGTLIYLGRKDTQIKLNGQRIELGEIEHHIEENLPKGWESAVELVTSQGRKLLACFICADADISLRETSDDSVVLEMDDSFRSHAKQLEIVLFNAVPAYMVPSAWLPVSKMPLTSSGKLNRRSLRFLGESVPAAKMKSYKLALKSGRAPFSDMEKQLAVMWAQLLNIDVASIGVQDHFFKLGGDSIGAMQLVTLARCSNIDLTVAGVFQKPSLLDMAESAVPLSKGPSTTYRMFSLLSGECPIDALRQTVADSARIEVGDVQDIYPCSALQEGLMALSTKEPGAYVAQLVYRLPADIDTVRFQEAWGIVVEAEPTLRTRIVHTEHAGFVQVVVTGETPQWSTFASLSDVDTIRRQLLLHNGARLTNYSLVDDNSTDKYFVWTIHHSIYDGWCLPLILDKVKRCYHNDLSSTQLKGPSYSNFIKYLTDLEPKQDINFWMSHLSNMSTQHFPRLANAEYQPSATSLMVYKASPGSTSGSEITTATRIRTAWAMAVSTYSGTNDVVFWETMTGRDAPVVGIEDMAGITLTTVPTRVVIEPSQTVAGLLASVQDHSAAVRVHQFAGIQSIRNISADTALACGAQNLLAINYGPRESTDAFWCEQSNEMAGTNFYSSYPLMLSCHFTDGEVETVVHFDPNVVSEPQVQRIMDQFALMLESVSSSDLLDERIGDIPLLSGGDQRTLLDMNRTLSSPSGRLIHDAIGAQTLAQPRDKLAVVSWDQDLTYADLDTQSTSLASVLVASGVAARSIVPFCMDKSSLVVVSILAILKSGAAFVPLDPAHPDARIQGILTDTGATVVLSSDQHVERLTKLGSQVISVSQALADGGNQGQDDPTNQAPLSLSVTSPAYIIFTSGTTGKPKGTIVDHSAFCTGAYAHGRAMGMTESSRVLQFASYTFDASIMEILTTIIHGGTVCVPSADERLHDLAGSINRMNVNWALLTPSVAQLLQPSLVPGLETLVLGGEAMSSAHISSWASSVRLMNAYGPSETAVVAAVNPSVTLDSSPSNIGHAVGGICWVTDAANHDRLMPIGAVGELVIEGPILAQGYLNDPERTAESFLTNPKWCRQFPTAVTDKERRFYKTGDLVKLTEDGIEFHGRKDDQVKVNGQRIELSEIEHHLSADPSVESCMAAVPTSGPFKARLSEMTEEEEMQILTKYAPSVLVGIREGLARHLTSYMIPSLWIIASHVPLLPSGKLDRRRTLKWVENMTLEQYHLVLDAQEDASALDRDPSEVEIKLRAAWAKALNLKVDMVPFKQSFIHLGGDSISAMKLMTICRSSNMAVSVSQIMRAKSIIDLASAVTNVKEALYDEELLEKPFELSPIQKVYFESIGIGSHHFNQSMTLATTRTITSQQLSGALRSIIEMHSMMRARFLQADGKWTQRITSDIVGSYALRSHGIVDEKRLLELVAESQTTLNIVDGPILAADMFEMEGSGNQIVTFVAHHLIVDVVSWNIILQDLEGPLSSPTYSPSKSVSFQAWSSKQRDDAQKVSLEHVFYDMSVPPSNYRYWGMGDLPNLHGDAVTETMAIPSDTSNLLLGSSHDVVDVLLASTLASFRQTFPDRSSMPPIFNEGHGREPPDDTLDLSRTVGWFTTLCPVFLPEIIPAEYDILDVARWVREFRRKLPGNGRPYFAHSMLRDSESPIEFPVEIAFNFLGHTQDLGTEGSVFKSVDGNMLDSLSSQSDIGADIPRLALIEISASFTNEGLTFDFSFNRHMARQSSISRWIESCRDHIRRAAQMLSQATPEPSPDLSLLPLSFKKESQVTLALAEVGISPDNLEAVYPCSSVQQGILLSQIKDPGYYSYSITFSVTSTRPGSAIDVQRLSEAWKRVVHRHSTLRTAFVDSTLQDGAISQVVLRNHDANISIVECPSTEVDHRLSEHSPLGLPTNLPPHRLTIFNTSESIVLCVLEMSHAISDGTSMPILFHDLGQAYESNLGTANLSVYRDYVSFLQRGGGSRDAEYWKAYLDGAEPCCLPLLTDGTPAPRTLRTLAQGISHAAELQALFTERGLTLSNLLQLAWALVLQAYTGLDDVCFGYLVADRDVPVSGIDEAIGVFISMLVCRVRLDPSTSLDNALQSIQEGLTAAMNYKNVSLANFQHAEGVSNEPLFNTAYSFQRRSVSKDMATGSISFDVRDAQDPSEYDMTVNVEVWDSNVELQLCYWQDKVSDAQAANIASTFDQVLSSMARCDTALSIGELDILSDHGTRQLMSWNNNEPEILNDCVHHVFEHNCRRLPDHTPAIDAWDATFTYHELDAAASQFAQYLIFLGVGPEMYVPLCFEKSAWTVVAMMAVLKAGGAFVPLDPTHPPERIKFLVGNVDGKLIICSTSLKAKFDSLALPAIPLGKETMSLLPPMLPDSPKNTVRPDNAAYIIFTSGTTGVPKGTIIEHASFTTGGTAHAKAIMMTSSSRVLQFASHTFDASVMEILSTLLAGGCICIPNEQDRINDLSGVIEKFNVNWTLLTPSVAGVLKPGSIPSLEVLVTGGEAMPRDHIKKWAGHAALINAYGPSETSVIASTSTKVDRDGNILNSDPSTIGHAVGSRCWVVDARNHNRLMPIGGIGELLVEGPIVARGYLNNDTKTMEAFIEPPSWCVGMSLEGDDIGRLYKTGDLVMYNSDGSLKYVSRKDTQIKLNGQRIELGEIEYHVQAHLPDYIQAAVDVVVPQSKTSTKALAVFFISDDDFEDTFTQDVDPLLASMSSSSTDLAQSLKVALRDALPSYMVPTIYIPLSKMPLTLAGKLDRQRLKSIAKSIPSQIMASYKLSGSSRSGKIPTSAMERKLQRAWATVLNIPIAQISKGDSFFRLGGDSVDAMKLVPAARAEGLVITVMAIFNNPILSDMAMSCKHSDEALVSIVDPFSLLPDNQDPSLLLREVAGRCGMQESQVLDIYPCSSLQEGLVASTLQQPGAYVAAYVFELPLHISIDRFKLAWQTTVDRVDILRTRIVNTSLKSYQVVLTPMDIEWEHHDDLESATAKTGLVPDHNGGTLARYSIVNAPDDGPRHFVWVVHHALYDAWSMPSLIKLVSQFYHGNTVDEHVAEYANFIKYLADVDAGASDEFWRARFQDASLVSHFPRVSSAPAAQSYHESLIRTVYYSRNGLGMDITIPTIVRAAWALVLASQTGSDDVVFGETLSGRDIALDHVQDILGPTLTTIPSRVQISRNSTIGDLLKGLRERAAEVIPHQHAGLQRISRLDDAIAVACDFQNLLVIQSSDQETGLNYLLSPSQHEVGQKSFFTYPLVVECSIEKHELILTIHHDNKAISSWEAQHIAQQFEALVGQLTDLSLREPTRKVSDLQLYSQADVETIRGWNSIVLQASEESIPDLFWKSVATRPNSTAVRAWDGQLSYTDLAQHASHFARILVRHGVRAHELVPCCVDKSLWATVSMLAVILAGGAIVPMDPAHPSARHAEITRDCKARVALCAPQYRERFHSLVESVVLVNSDSFSAPELCTQDLPVVAPRDAAFVIYTSGSTGKPKGVVIEHGSFVTSSRAFMKRMNMGPDSGVFHFGSYAFDIAMGETFAPLTIGACVCVPSEEMRMTDLAGSMNSLDVTWAFLTPSVANLQDPSKFTTLQTLVCGGETLTPETISAWGDKVQLMNGYGPAECTIFAVANSSVSATNANIGHNMDGNHTWVVDPRDHNCLVPVGCVGELLISGPIVTRGYLNDGERTATSFIEDPTWMHLFTNESVRLYKTGDLVRYCPDGSLDYLGRKDHQVKLHGQRMELGEIEARLESDPRIRQVLVNLPRSGTFKGHLVAIASLQDLLPTESYLSTAGFVPIPESAIDIARTQIYATQKELAATLPPYMIPSVWLAVQSIPLLLSGKIDRASASSWLADADADSCRVTVDLDHGQDTVDAEVTPVGQQLRRIWASVLNIPETETPMNRSLISLGGDSILAIQILTRCHDQSISMTMQDIMNAKGISELATVIAAQKPRVLDHYEEDDDQAFELSPIQRLFFNNSANKDRGDRLNQSQLLSINTHIEMSSLQDALDALVERHSMLRARFNKSPDGKWIQHIVARIEESFAFHHHEVASEPDIIPIIAASQNSIDVSGPVFVVDLFTVSNGSQVLSLVAHHLVVDIVSWINIIHDLEAVLTSTYSPPNKPLSFRRWNSLLIQHVNFFDNGAALLPFDVEPADLDFWGMSKIANVYGDMKQRSFVITEPDVASSILCDSHRALKTEPLDLFITAILKSFAQSFDSRELPTLFNEGHGREPWDSAIDPSQTVGWFTSLCPVHVSRQSLDHGDEIDHVRRVKDVRRSIPSNGRPYFAHRYLTDSGNDEQMEILLNYLGRTQQKHHSDSFFTAVEYPFTEQESLAISDVAPETSRLALFEISISIVDEGLRFTLMYNQHMLHQDGIEKWVTNCKEILINTTRRLAETPSAPTLSDFPLLPISYTDLHEIMTTHLPQAHVSFDMVEDMYPCSPMQTGILLSQLLDPSQYLFHVVLQLTLPDGSAIDTEKLVQACYRVIERHPALRTVFIDSLRQGGSFDQVVLRPFESRISTIKCREIDVMVELNSRSLSKMNKRHDGPMLPYQITICETPQGKVFMKLELNHAVTDGASTSILLRDISNAYTDSLSPTPAPCYKEYIKYISHQSTASSLNFWTGYLWESQHTGFPTLNPDLIANRRLQSVMVQFDRFSELQTLGSKLGVTFSNIIMVAWALLLGAYTDRQDVCFGYLASGRDALIDGVDGIVGPLINMLVFRFQFTTETLLKTLFSTARDDYMASLPHQHFSLARVSHTLGQSKRGFFNTAVSIQNAGVTSVSKPDSLTYEAVDAYDPSEYAVTLNANATRGDEGIVFRYWTNILSSSQAQDLAVNMSDLLNDFIDHSDDNLVHLRLLQSSPVARNTYTQLSEVDGSTSEHDDTNHQPKANISGISASSTLIDFGDAASMSSNMYNSFSRDRKHLHNKLSALWRDSLEYEGCAISPTDNFFESGGDSIIAMSMVGNARDLDLPLTVADIFKNPEFGSLLDCLNDKSYKDSDKASSHGQVDISTSKKDRYITSDQPYRPLSMIEAEDAEQFVRNHVCPVVGVSRASIIDVLPTTDFQDQAVHGSLLKSRWQLNYFHLDSSGTLDMALLQEAITNVVAAYGILRTVFVSHQGRYLQVILRHLQPTLVVEDVESIDQFTSDLELANRDEVPHPEQPSPRFIVARHKSSERHRIFIRISHAQYDGVCFPTILQSLKASFDGEPIHATPSYASYIQSVLGTDNRRCYAYWRALLKDSTPTNIVQRQRTSLQTSPTRVLRKVVSTPSLASVNITTSTVIKAAWSTVLSKATGKTDIIFGNVISGRNASNIPGIQGIVGPCLNIVPVRVRHQSSWTVLDLLQYIQDQQVDNMPYETLGFREIIDKCSDWDDDGVNGFSTVVQHQSMPRTESFEMGGNMYQVGVMGSEEDCADMSVVTTPQDVDSTEGNDGTDVRKSLRQDLGIFPGSFISRNMIPAHTREWKAVCRTYQNPRITVATMPHFSFLGETSTSADTIIQMLNEDSQTQQDEMTKNWRDHKLQELNFVGTLGALLASCLSTTGSWPDVLPNGRNKPWSVRTMWFSGLVFALFSVVIAGVQSMRLHRLSAHPDGLSLIRNSLGRKRESDIKARPSWLQVYAWEFSLAFLVLAIFCMVIGLTILLWAGTEFGPSKAREDGWWDGNSKDLRL</sequence>
<keyword evidence="3" id="KW-0597">Phosphoprotein</keyword>
<dbReference type="PANTHER" id="PTHR45398:SF1">
    <property type="entry name" value="ENZYME, PUTATIVE (JCVI)-RELATED"/>
    <property type="match status" value="1"/>
</dbReference>
<comment type="similarity">
    <text evidence="6">Belongs to the NRP synthetase family.</text>
</comment>
<dbReference type="SUPFAM" id="SSF52777">
    <property type="entry name" value="CoA-dependent acyltransferases"/>
    <property type="match status" value="19"/>
</dbReference>
<dbReference type="Gene3D" id="3.30.300.30">
    <property type="match status" value="5"/>
</dbReference>